<keyword evidence="2" id="KW-1185">Reference proteome</keyword>
<dbReference type="EMBL" id="RQJP01000002">
    <property type="protein sequence ID" value="RRB15214.1"/>
    <property type="molecule type" value="Genomic_DNA"/>
</dbReference>
<proteinExistence type="predicted"/>
<gene>
    <name evidence="1" type="ORF">EHT87_11770</name>
</gene>
<dbReference type="RefSeq" id="WP_124906818.1">
    <property type="nucleotide sequence ID" value="NZ_RQJP01000002.1"/>
</dbReference>
<dbReference type="AlphaFoldDB" id="A0A3P1CQH6"/>
<protein>
    <submittedName>
        <fullName evidence="1">Uncharacterized protein</fullName>
    </submittedName>
</protein>
<reference evidence="1 2" key="1">
    <citation type="submission" date="2018-11" db="EMBL/GenBank/DDBJ databases">
        <authorList>
            <person name="Zhou Z."/>
            <person name="Wang G."/>
        </authorList>
    </citation>
    <scope>NUCLEOTIDE SEQUENCE [LARGE SCALE GENOMIC DNA]</scope>
    <source>
        <strain evidence="1 2">KCTC42998</strain>
    </source>
</reference>
<dbReference type="OrthoDB" id="9821896at2"/>
<accession>A0A3P1CQH6</accession>
<evidence type="ECO:0000313" key="1">
    <source>
        <dbReference type="EMBL" id="RRB15214.1"/>
    </source>
</evidence>
<dbReference type="InterPro" id="IPR036388">
    <property type="entry name" value="WH-like_DNA-bd_sf"/>
</dbReference>
<sequence length="260" mass="29873">MSSQLTFSQDESVRLLKTLSEIKADTVNHPILEEVFQKLETFINANKPVSTSNPAKTLPSISIYLNEDDKVPEKAFPGVHLLWLFRHSSKWANYVITWGLDMAGLPSGFVALPFLYGDVDEVLKDENSYTAIRQESQFVLIIRTSGIRDEDHYRITYDRISEYYRQRYILVPALDASDINTRLRVGHDPMIKQDFTRPIVPIEEMRFSVDPVIQNNELPDEALILKVVKLIQQCKSQRKIAQELGVPQARISRLIAKNKE</sequence>
<comment type="caution">
    <text evidence="1">The sequence shown here is derived from an EMBL/GenBank/DDBJ whole genome shotgun (WGS) entry which is preliminary data.</text>
</comment>
<dbReference type="Gene3D" id="1.10.10.10">
    <property type="entry name" value="Winged helix-like DNA-binding domain superfamily/Winged helix DNA-binding domain"/>
    <property type="match status" value="1"/>
</dbReference>
<organism evidence="1 2">
    <name type="scientific">Larkinella knui</name>
    <dbReference type="NCBI Taxonomy" id="2025310"/>
    <lineage>
        <taxon>Bacteria</taxon>
        <taxon>Pseudomonadati</taxon>
        <taxon>Bacteroidota</taxon>
        <taxon>Cytophagia</taxon>
        <taxon>Cytophagales</taxon>
        <taxon>Spirosomataceae</taxon>
        <taxon>Larkinella</taxon>
    </lineage>
</organism>
<evidence type="ECO:0000313" key="2">
    <source>
        <dbReference type="Proteomes" id="UP000274271"/>
    </source>
</evidence>
<name>A0A3P1CQH6_9BACT</name>
<dbReference type="Proteomes" id="UP000274271">
    <property type="component" value="Unassembled WGS sequence"/>
</dbReference>